<reference evidence="2 3" key="1">
    <citation type="submission" date="2020-05" db="EMBL/GenBank/DDBJ databases">
        <title>Distinct polysaccharide utilization as determinants for interspecies competition between intestinal Prevotella spp.</title>
        <authorList>
            <person name="Galvez E.J.C."/>
            <person name="Iljazovic A."/>
            <person name="Strowig T."/>
        </authorList>
    </citation>
    <scope>NUCLEOTIDE SEQUENCE [LARGE SCALE GENOMIC DNA]</scope>
    <source>
        <strain evidence="2 3">PCHR</strain>
    </source>
</reference>
<dbReference type="EMBL" id="JABKKJ010000013">
    <property type="protein sequence ID" value="NPE25529.1"/>
    <property type="molecule type" value="Genomic_DNA"/>
</dbReference>
<sequence length="381" mass="43568">MNILVFTPSVTRTAGGVLDAVRDLFTNINFNGHRLKVLSFEDRYVEEDLPSWQGLPVRLFKAGPMLYSHKVGKAMLAAEADILHMEALWRWPQLLMSTWKKRRKEPIVCTPHGMLDPYIIGNQGMAKRIIAKAFLQKSLEAVDCWHALCLKEMEDIRAYGLKQPVAVIPNGINLPDYRSEIERTDNKRHLLYLGRLHRKKGVDMLLRALAEIKRQRPALLDGWQTDLVGWDHENCRAELERIVKDNGMEDMVVFHGGLFGEDKQRMYACADGYILPSHGEGLPMTVLEAWAWKKPVIITPGCHLPEGYDTGAAIRIEDNVASIKEGLARFIAMTDDERIRMGQNGYELVCRDFTWDASARKMIELYEWLTGKGDKPDFVYE</sequence>
<organism evidence="2 3">
    <name type="scientific">Xylanibacter caecicola</name>
    <dbReference type="NCBI Taxonomy" id="2736294"/>
    <lineage>
        <taxon>Bacteria</taxon>
        <taxon>Pseudomonadati</taxon>
        <taxon>Bacteroidota</taxon>
        <taxon>Bacteroidia</taxon>
        <taxon>Bacteroidales</taxon>
        <taxon>Prevotellaceae</taxon>
        <taxon>Xylanibacter</taxon>
    </lineage>
</organism>
<gene>
    <name evidence="2" type="ORF">HPS54_08395</name>
</gene>
<dbReference type="RefSeq" id="WP_172344996.1">
    <property type="nucleotide sequence ID" value="NZ_CASYYZ010000078.1"/>
</dbReference>
<dbReference type="PANTHER" id="PTHR12526">
    <property type="entry name" value="GLYCOSYLTRANSFERASE"/>
    <property type="match status" value="1"/>
</dbReference>
<keyword evidence="3" id="KW-1185">Reference proteome</keyword>
<evidence type="ECO:0000313" key="3">
    <source>
        <dbReference type="Proteomes" id="UP000820977"/>
    </source>
</evidence>
<dbReference type="Pfam" id="PF13439">
    <property type="entry name" value="Glyco_transf_4"/>
    <property type="match status" value="1"/>
</dbReference>
<dbReference type="Proteomes" id="UP000820977">
    <property type="component" value="Unassembled WGS sequence"/>
</dbReference>
<dbReference type="PANTHER" id="PTHR12526:SF637">
    <property type="entry name" value="GLYCOSYLTRANSFERASE EPSF-RELATED"/>
    <property type="match status" value="1"/>
</dbReference>
<dbReference type="Gene3D" id="3.40.50.2000">
    <property type="entry name" value="Glycogen Phosphorylase B"/>
    <property type="match status" value="2"/>
</dbReference>
<dbReference type="SUPFAM" id="SSF53756">
    <property type="entry name" value="UDP-Glycosyltransferase/glycogen phosphorylase"/>
    <property type="match status" value="1"/>
</dbReference>
<protein>
    <submittedName>
        <fullName evidence="2">Glycosyltransferase</fullName>
    </submittedName>
</protein>
<name>A0ABX2B1Z5_9BACT</name>
<dbReference type="Pfam" id="PF13692">
    <property type="entry name" value="Glyco_trans_1_4"/>
    <property type="match status" value="1"/>
</dbReference>
<evidence type="ECO:0000259" key="1">
    <source>
        <dbReference type="Pfam" id="PF13439"/>
    </source>
</evidence>
<accession>A0ABX2B1Z5</accession>
<feature type="domain" description="Glycosyltransferase subfamily 4-like N-terminal" evidence="1">
    <location>
        <begin position="15"/>
        <end position="174"/>
    </location>
</feature>
<comment type="caution">
    <text evidence="2">The sequence shown here is derived from an EMBL/GenBank/DDBJ whole genome shotgun (WGS) entry which is preliminary data.</text>
</comment>
<proteinExistence type="predicted"/>
<dbReference type="InterPro" id="IPR028098">
    <property type="entry name" value="Glyco_trans_4-like_N"/>
</dbReference>
<evidence type="ECO:0000313" key="2">
    <source>
        <dbReference type="EMBL" id="NPE25529.1"/>
    </source>
</evidence>